<dbReference type="CDD" id="cd22968">
    <property type="entry name" value="DD_EFCAB5"/>
    <property type="match status" value="1"/>
</dbReference>
<organism evidence="1 2">
    <name type="scientific">Leptomonas pyrrhocoris</name>
    <name type="common">Firebug parasite</name>
    <dbReference type="NCBI Taxonomy" id="157538"/>
    <lineage>
        <taxon>Eukaryota</taxon>
        <taxon>Discoba</taxon>
        <taxon>Euglenozoa</taxon>
        <taxon>Kinetoplastea</taxon>
        <taxon>Metakinetoplastina</taxon>
        <taxon>Trypanosomatida</taxon>
        <taxon>Trypanosomatidae</taxon>
        <taxon>Leishmaniinae</taxon>
        <taxon>Leptomonas</taxon>
    </lineage>
</organism>
<dbReference type="OMA" id="MWLAQYL"/>
<dbReference type="RefSeq" id="XP_015663233.1">
    <property type="nucleotide sequence ID" value="XM_015797713.1"/>
</dbReference>
<dbReference type="GeneID" id="26901571"/>
<evidence type="ECO:0000313" key="1">
    <source>
        <dbReference type="EMBL" id="KPA84794.1"/>
    </source>
</evidence>
<sequence>MSLSDSVEEDATLVRVIEEELFLSHADKHSSGDKYNAMSDDQKYLVEQIFPTLVPGLHDLLKCYKNRVSASGDVTAEDRSQPDPVMWLAQYLIRNNAHYKTSRLAAHPFQLVNDAVLNNNQGGV</sequence>
<evidence type="ECO:0000313" key="2">
    <source>
        <dbReference type="Proteomes" id="UP000037923"/>
    </source>
</evidence>
<proteinExistence type="predicted"/>
<keyword evidence="2" id="KW-1185">Reference proteome</keyword>
<dbReference type="AlphaFoldDB" id="A0A0N1J5B5"/>
<dbReference type="VEuPathDB" id="TriTrypDB:LpyrH10_02_2500"/>
<gene>
    <name evidence="1" type="ORF">ABB37_01276</name>
</gene>
<dbReference type="Proteomes" id="UP000037923">
    <property type="component" value="Unassembled WGS sequence"/>
</dbReference>
<name>A0A0N1J5B5_LEPPY</name>
<accession>A0A0N1J5B5</accession>
<comment type="caution">
    <text evidence="1">The sequence shown here is derived from an EMBL/GenBank/DDBJ whole genome shotgun (WGS) entry which is preliminary data.</text>
</comment>
<dbReference type="OrthoDB" id="2155538at2759"/>
<dbReference type="EMBL" id="LGTL01000002">
    <property type="protein sequence ID" value="KPA84794.1"/>
    <property type="molecule type" value="Genomic_DNA"/>
</dbReference>
<reference evidence="1 2" key="1">
    <citation type="submission" date="2015-07" db="EMBL/GenBank/DDBJ databases">
        <title>High-quality genome of monoxenous trypanosomatid Leptomonas pyrrhocoris.</title>
        <authorList>
            <person name="Flegontov P."/>
            <person name="Butenko A."/>
            <person name="Firsov S."/>
            <person name="Vlcek C."/>
            <person name="Logacheva M.D."/>
            <person name="Field M."/>
            <person name="Filatov D."/>
            <person name="Flegontova O."/>
            <person name="Gerasimov E."/>
            <person name="Jackson A.P."/>
            <person name="Kelly S."/>
            <person name="Opperdoes F."/>
            <person name="O'Reilly A."/>
            <person name="Votypka J."/>
            <person name="Yurchenko V."/>
            <person name="Lukes J."/>
        </authorList>
    </citation>
    <scope>NUCLEOTIDE SEQUENCE [LARGE SCALE GENOMIC DNA]</scope>
    <source>
        <strain evidence="1">H10</strain>
    </source>
</reference>
<protein>
    <submittedName>
        <fullName evidence="1">Unspecified product</fullName>
    </submittedName>
</protein>
<dbReference type="Gene3D" id="1.20.890.10">
    <property type="entry name" value="cAMP-dependent protein kinase regulatory subunit, dimerization-anchoring domain"/>
    <property type="match status" value="1"/>
</dbReference>